<dbReference type="SMART" id="SM00343">
    <property type="entry name" value="ZnF_C2HC"/>
    <property type="match status" value="1"/>
</dbReference>
<dbReference type="Pfam" id="PF00098">
    <property type="entry name" value="zf-CCHC"/>
    <property type="match status" value="1"/>
</dbReference>
<feature type="domain" description="CCHC-type" evidence="2">
    <location>
        <begin position="73"/>
        <end position="88"/>
    </location>
</feature>
<dbReference type="PANTHER" id="PTHR35046:SF9">
    <property type="entry name" value="RNA-DIRECTED DNA POLYMERASE"/>
    <property type="match status" value="1"/>
</dbReference>
<dbReference type="GO" id="GO:0008270">
    <property type="term" value="F:zinc ion binding"/>
    <property type="evidence" value="ECO:0007669"/>
    <property type="project" value="UniProtKB-KW"/>
</dbReference>
<feature type="non-terminal residue" evidence="3">
    <location>
        <position position="306"/>
    </location>
</feature>
<dbReference type="Gene3D" id="4.10.60.10">
    <property type="entry name" value="Zinc finger, CCHC-type"/>
    <property type="match status" value="1"/>
</dbReference>
<keyword evidence="1" id="KW-0479">Metal-binding</keyword>
<dbReference type="GO" id="GO:0003676">
    <property type="term" value="F:nucleic acid binding"/>
    <property type="evidence" value="ECO:0007669"/>
    <property type="project" value="InterPro"/>
</dbReference>
<name>A0A8D7AXZ8_MUSAM</name>
<dbReference type="EMBL" id="HG996466">
    <property type="protein sequence ID" value="CAG1858257.1"/>
    <property type="molecule type" value="Genomic_DNA"/>
</dbReference>
<keyword evidence="1" id="KW-0863">Zinc-finger</keyword>
<dbReference type="InterPro" id="IPR021109">
    <property type="entry name" value="Peptidase_aspartic_dom_sf"/>
</dbReference>
<keyword evidence="1" id="KW-0862">Zinc</keyword>
<dbReference type="AlphaFoldDB" id="A0A8D7AXZ8"/>
<dbReference type="InterPro" id="IPR036875">
    <property type="entry name" value="Znf_CCHC_sf"/>
</dbReference>
<accession>A0A8D7AXZ8</accession>
<reference evidence="3" key="1">
    <citation type="submission" date="2021-03" db="EMBL/GenBank/DDBJ databases">
        <authorList>
            <consortium name="Genoscope - CEA"/>
            <person name="William W."/>
        </authorList>
    </citation>
    <scope>NUCLEOTIDE SEQUENCE</scope>
    <source>
        <strain evidence="3">Doubled-haploid Pahang</strain>
    </source>
</reference>
<dbReference type="InterPro" id="IPR001878">
    <property type="entry name" value="Znf_CCHC"/>
</dbReference>
<evidence type="ECO:0000256" key="1">
    <source>
        <dbReference type="PROSITE-ProRule" id="PRU00047"/>
    </source>
</evidence>
<dbReference type="SUPFAM" id="SSF57756">
    <property type="entry name" value="Retrovirus zinc finger-like domains"/>
    <property type="match status" value="1"/>
</dbReference>
<evidence type="ECO:0000259" key="2">
    <source>
        <dbReference type="PROSITE" id="PS50158"/>
    </source>
</evidence>
<evidence type="ECO:0000313" key="3">
    <source>
        <dbReference type="EMBL" id="CAG1858257.1"/>
    </source>
</evidence>
<dbReference type="Gene3D" id="2.40.70.10">
    <property type="entry name" value="Acid Proteases"/>
    <property type="match status" value="1"/>
</dbReference>
<dbReference type="CDD" id="cd00303">
    <property type="entry name" value="retropepsin_like"/>
    <property type="match status" value="1"/>
</dbReference>
<protein>
    <submittedName>
        <fullName evidence="3">(wild Malaysian banana) hypothetical protein</fullName>
    </submittedName>
</protein>
<dbReference type="PANTHER" id="PTHR35046">
    <property type="entry name" value="ZINC KNUCKLE (CCHC-TYPE) FAMILY PROTEIN"/>
    <property type="match status" value="1"/>
</dbReference>
<sequence>MALKAEMLLTRPPIATRQCSTPTTQPGLNKEKQVVTESIQPANQGTNIRGATKQAKHISTTTNNPYARPLVGKCFKCGESGHHSNDCRAHKTVNLTDHKDDFEEEGDAQNDTINDIDNAEIVEEEGEHVACVVKRLLLTQGKKIHLSIRKSFILNVMLKTKYALIIDGGSCDNIISKSLVRHLKLQTEAHLTPYKLGWIKEGPTVTVTKICKTLLIGKSYKEEVICEVVDMDACHVLLGRLWQYDVNATHFGRKNVYVFWWNGKKIAILPTNRKGDESNTSKVEGKSFLSNSNSVQEFIVNSKETR</sequence>
<proteinExistence type="predicted"/>
<organism evidence="3">
    <name type="scientific">Musa acuminata subsp. malaccensis</name>
    <name type="common">Wild banana</name>
    <name type="synonym">Musa malaccensis</name>
    <dbReference type="NCBI Taxonomy" id="214687"/>
    <lineage>
        <taxon>Eukaryota</taxon>
        <taxon>Viridiplantae</taxon>
        <taxon>Streptophyta</taxon>
        <taxon>Embryophyta</taxon>
        <taxon>Tracheophyta</taxon>
        <taxon>Spermatophyta</taxon>
        <taxon>Magnoliopsida</taxon>
        <taxon>Liliopsida</taxon>
        <taxon>Zingiberales</taxon>
        <taxon>Musaceae</taxon>
        <taxon>Musa</taxon>
    </lineage>
</organism>
<gene>
    <name evidence="3" type="ORF">GSMUA_285520.1</name>
</gene>
<dbReference type="PROSITE" id="PS50158">
    <property type="entry name" value="ZF_CCHC"/>
    <property type="match status" value="1"/>
</dbReference>